<evidence type="ECO:0000313" key="9">
    <source>
        <dbReference type="EMBL" id="OHU87247.1"/>
    </source>
</evidence>
<comment type="cofactor">
    <cofactor evidence="6">
        <name>Zn(2+)</name>
        <dbReference type="ChEBI" id="CHEBI:29105"/>
    </cofactor>
    <text evidence="6">Binds 1 zinc ion per subunit.</text>
</comment>
<evidence type="ECO:0000313" key="10">
    <source>
        <dbReference type="Proteomes" id="UP000179786"/>
    </source>
</evidence>
<organism evidence="9 10">
    <name type="scientific">Pseudoalteromonas amylolytica</name>
    <dbReference type="NCBI Taxonomy" id="1859457"/>
    <lineage>
        <taxon>Bacteria</taxon>
        <taxon>Pseudomonadati</taxon>
        <taxon>Pseudomonadota</taxon>
        <taxon>Gammaproteobacteria</taxon>
        <taxon>Alteromonadales</taxon>
        <taxon>Pseudoalteromonadaceae</taxon>
        <taxon>Pseudoalteromonas</taxon>
    </lineage>
</organism>
<dbReference type="Pfam" id="PF01435">
    <property type="entry name" value="Peptidase_M48"/>
    <property type="match status" value="1"/>
</dbReference>
<dbReference type="Proteomes" id="UP000179786">
    <property type="component" value="Unassembled WGS sequence"/>
</dbReference>
<evidence type="ECO:0000256" key="7">
    <source>
        <dbReference type="SAM" id="Phobius"/>
    </source>
</evidence>
<evidence type="ECO:0000256" key="2">
    <source>
        <dbReference type="ARBA" id="ARBA00022723"/>
    </source>
</evidence>
<dbReference type="GO" id="GO:0051603">
    <property type="term" value="P:proteolysis involved in protein catabolic process"/>
    <property type="evidence" value="ECO:0007669"/>
    <property type="project" value="TreeGrafter"/>
</dbReference>
<dbReference type="Gene3D" id="3.30.2010.10">
    <property type="entry name" value="Metalloproteases ('zincins'), catalytic domain"/>
    <property type="match status" value="1"/>
</dbReference>
<evidence type="ECO:0000256" key="1">
    <source>
        <dbReference type="ARBA" id="ARBA00022670"/>
    </source>
</evidence>
<feature type="domain" description="Peptidase M48" evidence="8">
    <location>
        <begin position="103"/>
        <end position="283"/>
    </location>
</feature>
<name>A0A1S1MPV3_9GAMM</name>
<protein>
    <recommendedName>
        <fullName evidence="8">Peptidase M48 domain-containing protein</fullName>
    </recommendedName>
</protein>
<evidence type="ECO:0000256" key="6">
    <source>
        <dbReference type="RuleBase" id="RU003983"/>
    </source>
</evidence>
<keyword evidence="7" id="KW-0812">Transmembrane</keyword>
<dbReference type="STRING" id="1859457.BET10_00900"/>
<keyword evidence="1 6" id="KW-0645">Protease</keyword>
<dbReference type="CDD" id="cd07332">
    <property type="entry name" value="M48C_Oma1_like"/>
    <property type="match status" value="1"/>
</dbReference>
<keyword evidence="4 6" id="KW-0862">Zinc</keyword>
<keyword evidence="7" id="KW-0472">Membrane</keyword>
<reference evidence="9 10" key="1">
    <citation type="submission" date="2016-09" db="EMBL/GenBank/DDBJ databases">
        <title>Pseudoalteromonas amylolytica sp. nov., isolated from the surface seawater.</title>
        <authorList>
            <person name="Wu Y.-H."/>
            <person name="Cheng H."/>
            <person name="Jin X.-B."/>
            <person name="Wang C.-S."/>
            <person name="Xu X.-W."/>
        </authorList>
    </citation>
    <scope>NUCLEOTIDE SEQUENCE [LARGE SCALE GENOMIC DNA]</scope>
    <source>
        <strain evidence="9 10">JW1</strain>
    </source>
</reference>
<dbReference type="EMBL" id="MKJU01000035">
    <property type="protein sequence ID" value="OHU87247.1"/>
    <property type="molecule type" value="Genomic_DNA"/>
</dbReference>
<evidence type="ECO:0000256" key="3">
    <source>
        <dbReference type="ARBA" id="ARBA00022801"/>
    </source>
</evidence>
<dbReference type="AlphaFoldDB" id="A0A1S1MPV3"/>
<proteinExistence type="inferred from homology"/>
<dbReference type="PANTHER" id="PTHR22726">
    <property type="entry name" value="METALLOENDOPEPTIDASE OMA1"/>
    <property type="match status" value="1"/>
</dbReference>
<evidence type="ECO:0000259" key="8">
    <source>
        <dbReference type="Pfam" id="PF01435"/>
    </source>
</evidence>
<evidence type="ECO:0000256" key="4">
    <source>
        <dbReference type="ARBA" id="ARBA00022833"/>
    </source>
</evidence>
<keyword evidence="2" id="KW-0479">Metal-binding</keyword>
<gene>
    <name evidence="9" type="ORF">BET10_00900</name>
</gene>
<dbReference type="GO" id="GO:0046872">
    <property type="term" value="F:metal ion binding"/>
    <property type="evidence" value="ECO:0007669"/>
    <property type="project" value="UniProtKB-KW"/>
</dbReference>
<dbReference type="InterPro" id="IPR001915">
    <property type="entry name" value="Peptidase_M48"/>
</dbReference>
<keyword evidence="3 6" id="KW-0378">Hydrolase</keyword>
<dbReference type="OrthoDB" id="9810445at2"/>
<keyword evidence="10" id="KW-1185">Reference proteome</keyword>
<evidence type="ECO:0000256" key="5">
    <source>
        <dbReference type="ARBA" id="ARBA00023049"/>
    </source>
</evidence>
<dbReference type="GO" id="GO:0004222">
    <property type="term" value="F:metalloendopeptidase activity"/>
    <property type="evidence" value="ECO:0007669"/>
    <property type="project" value="InterPro"/>
</dbReference>
<sequence length="289" mass="31877">MAGQAQDITLPDGSRFLPDDVSFRLTSLSGVGLLERCERHKGLVLSAIFLCPLLLYLVFFVVVPSMAASAVTLLPNSVVEATGRQSMLLIEKMALEPTEVDPTQQDKINALWQDSLNQLKLDKEKYRLGFYRSDFFGANAFALPHGQIVVTDELVAKLAKHPEALRAVLLHEIGHVEHQHSMRIAAQSVASTIALAVVFGDLQGVAELTLGVGSVIMQQQFSQDMESQADDYALHNLEAHGYKAADFATALKLMSSDRSTEQDAWSKYLSTHPQVGERIERALNYQRAK</sequence>
<keyword evidence="5 6" id="KW-0482">Metalloprotease</keyword>
<comment type="similarity">
    <text evidence="6">Belongs to the peptidase M48 family.</text>
</comment>
<accession>A0A1S1MPV3</accession>
<comment type="caution">
    <text evidence="9">The sequence shown here is derived from an EMBL/GenBank/DDBJ whole genome shotgun (WGS) entry which is preliminary data.</text>
</comment>
<dbReference type="GO" id="GO:0016020">
    <property type="term" value="C:membrane"/>
    <property type="evidence" value="ECO:0007669"/>
    <property type="project" value="TreeGrafter"/>
</dbReference>
<feature type="transmembrane region" description="Helical" evidence="7">
    <location>
        <begin position="43"/>
        <end position="67"/>
    </location>
</feature>
<keyword evidence="7" id="KW-1133">Transmembrane helix</keyword>
<dbReference type="PANTHER" id="PTHR22726:SF24">
    <property type="entry name" value="M48 FAMILY METALLOPEPTIDASE"/>
    <property type="match status" value="1"/>
</dbReference>
<dbReference type="InterPro" id="IPR051156">
    <property type="entry name" value="Mito/Outer_Membr_Metalloprot"/>
</dbReference>